<dbReference type="EMBL" id="FXBM01000001">
    <property type="protein sequence ID" value="SMH35267.1"/>
    <property type="molecule type" value="Genomic_DNA"/>
</dbReference>
<dbReference type="InterPro" id="IPR046491">
    <property type="entry name" value="DUF6584"/>
</dbReference>
<dbReference type="InterPro" id="IPR011990">
    <property type="entry name" value="TPR-like_helical_dom_sf"/>
</dbReference>
<keyword evidence="1" id="KW-0472">Membrane</keyword>
<dbReference type="Proteomes" id="UP000193711">
    <property type="component" value="Unassembled WGS sequence"/>
</dbReference>
<reference evidence="3" key="1">
    <citation type="submission" date="2017-04" db="EMBL/GenBank/DDBJ databases">
        <authorList>
            <person name="Varghese N."/>
            <person name="Submissions S."/>
        </authorList>
    </citation>
    <scope>NUCLEOTIDE SEQUENCE [LARGE SCALE GENOMIC DNA]</scope>
    <source>
        <strain evidence="3">VKM Ac-2121</strain>
    </source>
</reference>
<dbReference type="RefSeq" id="WP_129587905.1">
    <property type="nucleotide sequence ID" value="NZ_FXBM01000001.1"/>
</dbReference>
<keyword evidence="1" id="KW-1133">Transmembrane helix</keyword>
<dbReference type="AlphaFoldDB" id="A0A1X7NCA0"/>
<evidence type="ECO:0000313" key="2">
    <source>
        <dbReference type="EMBL" id="SMH35267.1"/>
    </source>
</evidence>
<sequence>MDVAEALDRAKVRFAEGDVRGAVSLLERCVAADPTWLDPRILLSELYRRSGDLIEAGRWGYLVESGAAPEELHAFEQALVSTDEDPFELAERALVQPLELASESPHAARMLAELPQRLEEAARRDEEAPDPLDGEWFEHEAVPVKRRGGLVGMAGAAGAAVFVVGGVVVGAAALLVVPAVLIAMLVTS</sequence>
<evidence type="ECO:0000313" key="3">
    <source>
        <dbReference type="Proteomes" id="UP000193711"/>
    </source>
</evidence>
<dbReference type="Gene3D" id="1.25.40.10">
    <property type="entry name" value="Tetratricopeptide repeat domain"/>
    <property type="match status" value="1"/>
</dbReference>
<dbReference type="SUPFAM" id="SSF48452">
    <property type="entry name" value="TPR-like"/>
    <property type="match status" value="1"/>
</dbReference>
<proteinExistence type="predicted"/>
<evidence type="ECO:0008006" key="4">
    <source>
        <dbReference type="Google" id="ProtNLM"/>
    </source>
</evidence>
<name>A0A1X7NCA0_9MICO</name>
<accession>A0A1X7NCA0</accession>
<keyword evidence="3" id="KW-1185">Reference proteome</keyword>
<protein>
    <recommendedName>
        <fullName evidence="4">Tetratricopeptide repeat-containing protein</fullName>
    </recommendedName>
</protein>
<dbReference type="STRING" id="1891671.SAMN06295885_1103"/>
<dbReference type="OrthoDB" id="3381914at2"/>
<gene>
    <name evidence="2" type="ORF">SAMN06295885_1103</name>
</gene>
<keyword evidence="1" id="KW-0812">Transmembrane</keyword>
<dbReference type="Pfam" id="PF20225">
    <property type="entry name" value="DUF6584"/>
    <property type="match status" value="1"/>
</dbReference>
<evidence type="ECO:0000256" key="1">
    <source>
        <dbReference type="SAM" id="Phobius"/>
    </source>
</evidence>
<organism evidence="2 3">
    <name type="scientific">Rathayibacter oskolensis</name>
    <dbReference type="NCBI Taxonomy" id="1891671"/>
    <lineage>
        <taxon>Bacteria</taxon>
        <taxon>Bacillati</taxon>
        <taxon>Actinomycetota</taxon>
        <taxon>Actinomycetes</taxon>
        <taxon>Micrococcales</taxon>
        <taxon>Microbacteriaceae</taxon>
        <taxon>Rathayibacter</taxon>
    </lineage>
</organism>
<feature type="transmembrane region" description="Helical" evidence="1">
    <location>
        <begin position="153"/>
        <end position="186"/>
    </location>
</feature>